<keyword evidence="4" id="KW-1185">Reference proteome</keyword>
<comment type="caution">
    <text evidence="3">The sequence shown here is derived from an EMBL/GenBank/DDBJ whole genome shotgun (WGS) entry which is preliminary data.</text>
</comment>
<sequence length="179" mass="20600">MEEPHVHKIFTNHKELMESFLLQKTGFLSDAESQDANKSKMDKAIFAYPIKHYTELQDMGSNGENFAVLEMDEFTVFIGDTFKIGDAIIQVSQPGPVSRQHLQGGLQTGWYFRIIQEGMIQGATDFELLERPYPEWSIAACTEVVYLHQDDFRAADDLYACEALGDIWRRTLRKRLRGF</sequence>
<accession>A0A417YBJ3</accession>
<dbReference type="Pfam" id="PF03473">
    <property type="entry name" value="MOSC"/>
    <property type="match status" value="1"/>
</dbReference>
<reference evidence="3 4" key="1">
    <citation type="journal article" date="2007" name="Int. J. Syst. Evol. Microbiol.">
        <title>Oceanobacillus profundus sp. nov., isolated from a deep-sea sediment core.</title>
        <authorList>
            <person name="Kim Y.G."/>
            <person name="Choi D.H."/>
            <person name="Hyun S."/>
            <person name="Cho B.C."/>
        </authorList>
    </citation>
    <scope>NUCLEOTIDE SEQUENCE [LARGE SCALE GENOMIC DNA]</scope>
    <source>
        <strain evidence="3 4">DSM 18246</strain>
    </source>
</reference>
<evidence type="ECO:0000259" key="2">
    <source>
        <dbReference type="Pfam" id="PF03475"/>
    </source>
</evidence>
<evidence type="ECO:0000313" key="3">
    <source>
        <dbReference type="EMBL" id="RHW30058.1"/>
    </source>
</evidence>
<dbReference type="GO" id="GO:0003824">
    <property type="term" value="F:catalytic activity"/>
    <property type="evidence" value="ECO:0007669"/>
    <property type="project" value="InterPro"/>
</dbReference>
<dbReference type="InterPro" id="IPR005302">
    <property type="entry name" value="MoCF_Sase_C"/>
</dbReference>
<dbReference type="GO" id="GO:0030170">
    <property type="term" value="F:pyridoxal phosphate binding"/>
    <property type="evidence" value="ECO:0007669"/>
    <property type="project" value="InterPro"/>
</dbReference>
<dbReference type="RefSeq" id="WP_118890106.1">
    <property type="nucleotide sequence ID" value="NZ_JAUOPF010000004.1"/>
</dbReference>
<feature type="domain" description="MOSC" evidence="1">
    <location>
        <begin position="41"/>
        <end position="94"/>
    </location>
</feature>
<dbReference type="Gene3D" id="2.40.33.20">
    <property type="entry name" value="PK beta-barrel domain-like"/>
    <property type="match status" value="1"/>
</dbReference>
<dbReference type="SUPFAM" id="SSF50800">
    <property type="entry name" value="PK beta-barrel domain-like"/>
    <property type="match status" value="1"/>
</dbReference>
<dbReference type="GO" id="GO:0030151">
    <property type="term" value="F:molybdenum ion binding"/>
    <property type="evidence" value="ECO:0007669"/>
    <property type="project" value="InterPro"/>
</dbReference>
<dbReference type="InterPro" id="IPR052353">
    <property type="entry name" value="Benzoxazolinone_Detox_Enz"/>
</dbReference>
<evidence type="ECO:0000259" key="1">
    <source>
        <dbReference type="Pfam" id="PF03473"/>
    </source>
</evidence>
<feature type="domain" description="YiiM-like triple helical" evidence="2">
    <location>
        <begin position="136"/>
        <end position="178"/>
    </location>
</feature>
<organism evidence="3 4">
    <name type="scientific">Oceanobacillus profundus</name>
    <dbReference type="NCBI Taxonomy" id="372463"/>
    <lineage>
        <taxon>Bacteria</taxon>
        <taxon>Bacillati</taxon>
        <taxon>Bacillota</taxon>
        <taxon>Bacilli</taxon>
        <taxon>Bacillales</taxon>
        <taxon>Bacillaceae</taxon>
        <taxon>Oceanobacillus</taxon>
    </lineage>
</organism>
<gene>
    <name evidence="3" type="ORF">D1B32_18465</name>
</gene>
<dbReference type="PANTHER" id="PTHR30212">
    <property type="entry name" value="PROTEIN YIIM"/>
    <property type="match status" value="1"/>
</dbReference>
<dbReference type="InterPro" id="IPR005163">
    <property type="entry name" value="Tri_helical_YiiM-like"/>
</dbReference>
<dbReference type="OrthoDB" id="9786134at2"/>
<proteinExistence type="predicted"/>
<dbReference type="Proteomes" id="UP000285456">
    <property type="component" value="Unassembled WGS sequence"/>
</dbReference>
<evidence type="ECO:0000313" key="4">
    <source>
        <dbReference type="Proteomes" id="UP000285456"/>
    </source>
</evidence>
<dbReference type="Pfam" id="PF03475">
    <property type="entry name" value="YiiM_3-alpha"/>
    <property type="match status" value="1"/>
</dbReference>
<name>A0A417YBJ3_9BACI</name>
<dbReference type="EMBL" id="QWEH01000016">
    <property type="protein sequence ID" value="RHW30058.1"/>
    <property type="molecule type" value="Genomic_DNA"/>
</dbReference>
<dbReference type="PANTHER" id="PTHR30212:SF2">
    <property type="entry name" value="PROTEIN YIIM"/>
    <property type="match status" value="1"/>
</dbReference>
<protein>
    <submittedName>
        <fullName evidence="3">MOSC domain-containing protein</fullName>
    </submittedName>
</protein>
<dbReference type="AlphaFoldDB" id="A0A417YBJ3"/>
<dbReference type="InterPro" id="IPR011037">
    <property type="entry name" value="Pyrv_Knase-like_insert_dom_sf"/>
</dbReference>